<reference evidence="1 2" key="1">
    <citation type="submission" date="2019-11" db="EMBL/GenBank/DDBJ databases">
        <title>Draft genome sequences of five Paenibacillus species of dairy origin.</title>
        <authorList>
            <person name="Olajide A.M."/>
            <person name="Chen S."/>
            <person name="Lapointe G."/>
        </authorList>
    </citation>
    <scope>NUCLEOTIDE SEQUENCE [LARGE SCALE GENOMIC DNA]</scope>
    <source>
        <strain evidence="1 2">3CT49</strain>
    </source>
</reference>
<dbReference type="AlphaFoldDB" id="A0A6N8EVT4"/>
<dbReference type="GO" id="GO:0008168">
    <property type="term" value="F:methyltransferase activity"/>
    <property type="evidence" value="ECO:0007669"/>
    <property type="project" value="UniProtKB-KW"/>
</dbReference>
<sequence>MGFLSVLSMAHKLAGERLQPGDAAVDATAGTGADTLFLAKACGPKGRVFAFDIQPQALNLTRERLDKGAPSPLAGVTLIERSHAEMEAALPAEVHGRLGAVMFNLGYLPAAGADPALITLPDSTIPALEAAVRLLRPRGILTAVLYPGHPGGETEAAAVEAWAASLSAADGQAIVYRQLQRPAAPYLIAVEKKMSDER</sequence>
<evidence type="ECO:0000313" key="2">
    <source>
        <dbReference type="Proteomes" id="UP000442469"/>
    </source>
</evidence>
<protein>
    <submittedName>
        <fullName evidence="1">Methyltransferase domain-containing protein</fullName>
    </submittedName>
</protein>
<keyword evidence="1" id="KW-0808">Transferase</keyword>
<dbReference type="CDD" id="cd02440">
    <property type="entry name" value="AdoMet_MTases"/>
    <property type="match status" value="1"/>
</dbReference>
<dbReference type="Pfam" id="PF06962">
    <property type="entry name" value="rRNA_methylase"/>
    <property type="match status" value="1"/>
</dbReference>
<dbReference type="GO" id="GO:0032259">
    <property type="term" value="P:methylation"/>
    <property type="evidence" value="ECO:0007669"/>
    <property type="project" value="UniProtKB-KW"/>
</dbReference>
<dbReference type="InterPro" id="IPR010719">
    <property type="entry name" value="MnmM_MeTrfase"/>
</dbReference>
<dbReference type="PANTHER" id="PTHR35276">
    <property type="entry name" value="S-ADENOSYL-L-METHIONINE-DEPENDENT METHYLTRANSFERASES SUPERFAMILY PROTEIN"/>
    <property type="match status" value="1"/>
</dbReference>
<dbReference type="InterPro" id="IPR029063">
    <property type="entry name" value="SAM-dependent_MTases_sf"/>
</dbReference>
<organism evidence="1 2">
    <name type="scientific">Paenibacillus macerans</name>
    <name type="common">Bacillus macerans</name>
    <dbReference type="NCBI Taxonomy" id="44252"/>
    <lineage>
        <taxon>Bacteria</taxon>
        <taxon>Bacillati</taxon>
        <taxon>Bacillota</taxon>
        <taxon>Bacilli</taxon>
        <taxon>Bacillales</taxon>
        <taxon>Paenibacillaceae</taxon>
        <taxon>Paenibacillus</taxon>
    </lineage>
</organism>
<comment type="caution">
    <text evidence="1">The sequence shown here is derived from an EMBL/GenBank/DDBJ whole genome shotgun (WGS) entry which is preliminary data.</text>
</comment>
<name>A0A6N8EVT4_PAEMA</name>
<accession>A0A6N8EVT4</accession>
<dbReference type="SUPFAM" id="SSF53335">
    <property type="entry name" value="S-adenosyl-L-methionine-dependent methyltransferases"/>
    <property type="match status" value="1"/>
</dbReference>
<dbReference type="RefSeq" id="WP_124331710.1">
    <property type="nucleotide sequence ID" value="NZ_BGML01000001.1"/>
</dbReference>
<evidence type="ECO:0000313" key="1">
    <source>
        <dbReference type="EMBL" id="MUG24356.1"/>
    </source>
</evidence>
<dbReference type="EMBL" id="WNZZ01000014">
    <property type="protein sequence ID" value="MUG24356.1"/>
    <property type="molecule type" value="Genomic_DNA"/>
</dbReference>
<dbReference type="Gene3D" id="3.40.50.150">
    <property type="entry name" value="Vaccinia Virus protein VP39"/>
    <property type="match status" value="1"/>
</dbReference>
<proteinExistence type="predicted"/>
<keyword evidence="1" id="KW-0489">Methyltransferase</keyword>
<dbReference type="PANTHER" id="PTHR35276:SF1">
    <property type="entry name" value="TRNA (MNM(5)S(2)U34)-METHYLTRANSFERASE, CHLOROPLASTIC"/>
    <property type="match status" value="1"/>
</dbReference>
<dbReference type="Proteomes" id="UP000442469">
    <property type="component" value="Unassembled WGS sequence"/>
</dbReference>
<gene>
    <name evidence="1" type="ORF">GNQ08_18415</name>
</gene>